<evidence type="ECO:0000256" key="2">
    <source>
        <dbReference type="ARBA" id="ARBA00005658"/>
    </source>
</evidence>
<dbReference type="EMBL" id="JBHRXY010000011">
    <property type="protein sequence ID" value="MFC3630439.1"/>
    <property type="molecule type" value="Genomic_DNA"/>
</dbReference>
<feature type="transmembrane region" description="Helical" evidence="8">
    <location>
        <begin position="482"/>
        <end position="505"/>
    </location>
</feature>
<keyword evidence="3" id="KW-0813">Transport</keyword>
<dbReference type="PANTHER" id="PTHR30047:SF7">
    <property type="entry name" value="HIGH-AFFINITY CHOLINE TRANSPORT PROTEIN"/>
    <property type="match status" value="1"/>
</dbReference>
<comment type="similarity">
    <text evidence="2">Belongs to the BCCT transporter (TC 2.A.15) family.</text>
</comment>
<accession>A0ABV7U5U1</accession>
<dbReference type="Pfam" id="PF02028">
    <property type="entry name" value="BCCT"/>
    <property type="match status" value="1"/>
</dbReference>
<proteinExistence type="inferred from homology"/>
<feature type="transmembrane region" description="Helical" evidence="8">
    <location>
        <begin position="67"/>
        <end position="86"/>
    </location>
</feature>
<name>A0ABV7U5U1_9RHOB</name>
<feature type="transmembrane region" description="Helical" evidence="8">
    <location>
        <begin position="438"/>
        <end position="470"/>
    </location>
</feature>
<feature type="transmembrane region" description="Helical" evidence="8">
    <location>
        <begin position="261"/>
        <end position="283"/>
    </location>
</feature>
<evidence type="ECO:0000256" key="7">
    <source>
        <dbReference type="ARBA" id="ARBA00023136"/>
    </source>
</evidence>
<comment type="subcellular location">
    <subcellularLocation>
        <location evidence="1">Cell membrane</location>
        <topology evidence="1">Multi-pass membrane protein</topology>
    </subcellularLocation>
</comment>
<feature type="transmembrane region" description="Helical" evidence="8">
    <location>
        <begin position="106"/>
        <end position="127"/>
    </location>
</feature>
<feature type="transmembrane region" description="Helical" evidence="8">
    <location>
        <begin position="165"/>
        <end position="183"/>
    </location>
</feature>
<protein>
    <submittedName>
        <fullName evidence="9">BCCT family transporter</fullName>
    </submittedName>
</protein>
<evidence type="ECO:0000313" key="10">
    <source>
        <dbReference type="Proteomes" id="UP001595539"/>
    </source>
</evidence>
<evidence type="ECO:0000256" key="5">
    <source>
        <dbReference type="ARBA" id="ARBA00022692"/>
    </source>
</evidence>
<reference evidence="10" key="1">
    <citation type="journal article" date="2019" name="Int. J. Syst. Evol. Microbiol.">
        <title>The Global Catalogue of Microorganisms (GCM) 10K type strain sequencing project: providing services to taxonomists for standard genome sequencing and annotation.</title>
        <authorList>
            <consortium name="The Broad Institute Genomics Platform"/>
            <consortium name="The Broad Institute Genome Sequencing Center for Infectious Disease"/>
            <person name="Wu L."/>
            <person name="Ma J."/>
        </authorList>
    </citation>
    <scope>NUCLEOTIDE SEQUENCE [LARGE SCALE GENOMIC DNA]</scope>
    <source>
        <strain evidence="10">KCTC 42473</strain>
    </source>
</reference>
<comment type="caution">
    <text evidence="9">The sequence shown here is derived from an EMBL/GenBank/DDBJ whole genome shotgun (WGS) entry which is preliminary data.</text>
</comment>
<feature type="transmembrane region" description="Helical" evidence="8">
    <location>
        <begin position="295"/>
        <end position="314"/>
    </location>
</feature>
<evidence type="ECO:0000313" key="9">
    <source>
        <dbReference type="EMBL" id="MFC3630439.1"/>
    </source>
</evidence>
<keyword evidence="6 8" id="KW-1133">Transmembrane helix</keyword>
<evidence type="ECO:0000256" key="1">
    <source>
        <dbReference type="ARBA" id="ARBA00004651"/>
    </source>
</evidence>
<evidence type="ECO:0000256" key="4">
    <source>
        <dbReference type="ARBA" id="ARBA00022475"/>
    </source>
</evidence>
<dbReference type="RefSeq" id="WP_377762134.1">
    <property type="nucleotide sequence ID" value="NZ_JBHRXY010000011.1"/>
</dbReference>
<sequence>MTDIQPPFTDIDINTANAGFYEGYSTPIALASKIAIALLTAWALLLPGSAESILSLLNTEILGVFNMFYILAVGFFAWFLIFVAAVPSSGRRKLGKPDEKPEFSTFSWFAMMFGAGLGVGLMVYATAEPMNLWATNPEILKGKVADRSSEAVQSAFRYTFLHYGLHAWAIYVVTGLCLAYYAYTRDMPLTIRSALTPILGRHVNGPVGAVVDVLGVVATILGVAVTIGFGVSQLVEGLYSITGMEWLLQPGDNGSAPTPSVVGLIAALIVVMGLSILSAVSGVGRGVKYLSNLNLTLSTVLLLIFVIFGSFAFATTTYGTALVDYLLHFASLSVQAYSTDTDLGEWQSANTTFYWAWWIAFSPFVGLFLARISRGRTVREFVLGAVVMPSLVCFAWMTILGGTSIDLELSGIAQGSIVNASQTNMLFATLQHIISEQLFSVVAIMCVVLILTFLVTSADSGLLVINTIMAGGEEETSVMHRIIWGGLLTLVIAALILAGGGGLVVLQNAMIIGALPFAFVMVAMCVSLTKALYRDRHRDRIAEEISIKGQA</sequence>
<feature type="transmembrane region" description="Helical" evidence="8">
    <location>
        <begin position="203"/>
        <end position="229"/>
    </location>
</feature>
<evidence type="ECO:0000256" key="8">
    <source>
        <dbReference type="SAM" id="Phobius"/>
    </source>
</evidence>
<feature type="transmembrane region" description="Helical" evidence="8">
    <location>
        <begin position="381"/>
        <end position="399"/>
    </location>
</feature>
<evidence type="ECO:0000256" key="3">
    <source>
        <dbReference type="ARBA" id="ARBA00022448"/>
    </source>
</evidence>
<feature type="transmembrane region" description="Helical" evidence="8">
    <location>
        <begin position="352"/>
        <end position="369"/>
    </location>
</feature>
<keyword evidence="5 8" id="KW-0812">Transmembrane</keyword>
<keyword evidence="10" id="KW-1185">Reference proteome</keyword>
<feature type="transmembrane region" description="Helical" evidence="8">
    <location>
        <begin position="28"/>
        <end position="47"/>
    </location>
</feature>
<gene>
    <name evidence="9" type="ORF">ACFOM8_13385</name>
</gene>
<dbReference type="InterPro" id="IPR000060">
    <property type="entry name" value="BCCT_transptr"/>
</dbReference>
<feature type="transmembrane region" description="Helical" evidence="8">
    <location>
        <begin position="511"/>
        <end position="533"/>
    </location>
</feature>
<evidence type="ECO:0000256" key="6">
    <source>
        <dbReference type="ARBA" id="ARBA00022989"/>
    </source>
</evidence>
<keyword evidence="4" id="KW-1003">Cell membrane</keyword>
<organism evidence="9 10">
    <name type="scientific">Paracoccus angustae</name>
    <dbReference type="NCBI Taxonomy" id="1671480"/>
    <lineage>
        <taxon>Bacteria</taxon>
        <taxon>Pseudomonadati</taxon>
        <taxon>Pseudomonadota</taxon>
        <taxon>Alphaproteobacteria</taxon>
        <taxon>Rhodobacterales</taxon>
        <taxon>Paracoccaceae</taxon>
        <taxon>Paracoccus</taxon>
    </lineage>
</organism>
<dbReference type="Proteomes" id="UP001595539">
    <property type="component" value="Unassembled WGS sequence"/>
</dbReference>
<dbReference type="PANTHER" id="PTHR30047">
    <property type="entry name" value="HIGH-AFFINITY CHOLINE TRANSPORT PROTEIN-RELATED"/>
    <property type="match status" value="1"/>
</dbReference>
<keyword evidence="7 8" id="KW-0472">Membrane</keyword>